<evidence type="ECO:0000256" key="8">
    <source>
        <dbReference type="SAM" id="Phobius"/>
    </source>
</evidence>
<dbReference type="GO" id="GO:0005886">
    <property type="term" value="C:plasma membrane"/>
    <property type="evidence" value="ECO:0007669"/>
    <property type="project" value="TreeGrafter"/>
</dbReference>
<reference evidence="11 12" key="1">
    <citation type="submission" date="2016-10" db="EMBL/GenBank/DDBJ databases">
        <authorList>
            <person name="de Groot N.N."/>
        </authorList>
    </citation>
    <scope>NUCLEOTIDE SEQUENCE [LARGE SCALE GENOMIC DNA]</scope>
    <source>
        <strain evidence="11 12">DSM 16077</strain>
    </source>
</reference>
<dbReference type="PANTHER" id="PTHR43840:SF41">
    <property type="entry name" value="CATION-EFFLUX PUMP FIEF"/>
    <property type="match status" value="1"/>
</dbReference>
<evidence type="ECO:0000256" key="3">
    <source>
        <dbReference type="ARBA" id="ARBA00022448"/>
    </source>
</evidence>
<accession>A0A1G9WDH2</accession>
<dbReference type="AlphaFoldDB" id="A0A1G9WDH2"/>
<organism evidence="11 12">
    <name type="scientific">Maricaulis salignorans</name>
    <dbReference type="NCBI Taxonomy" id="144026"/>
    <lineage>
        <taxon>Bacteria</taxon>
        <taxon>Pseudomonadati</taxon>
        <taxon>Pseudomonadota</taxon>
        <taxon>Alphaproteobacteria</taxon>
        <taxon>Maricaulales</taxon>
        <taxon>Maricaulaceae</taxon>
        <taxon>Maricaulis</taxon>
    </lineage>
</organism>
<dbReference type="GO" id="GO:0015086">
    <property type="term" value="F:cadmium ion transmembrane transporter activity"/>
    <property type="evidence" value="ECO:0007669"/>
    <property type="project" value="TreeGrafter"/>
</dbReference>
<gene>
    <name evidence="11" type="ORF">SAMN04488568_1244</name>
</gene>
<proteinExistence type="inferred from homology"/>
<dbReference type="EMBL" id="FNHG01000024">
    <property type="protein sequence ID" value="SDM82055.1"/>
    <property type="molecule type" value="Genomic_DNA"/>
</dbReference>
<dbReference type="InterPro" id="IPR027470">
    <property type="entry name" value="Cation_efflux_CTD"/>
</dbReference>
<dbReference type="InterPro" id="IPR050291">
    <property type="entry name" value="CDF_Transporter"/>
</dbReference>
<dbReference type="STRING" id="144026.SAMN04488568_1244"/>
<feature type="domain" description="Cation efflux protein transmembrane" evidence="9">
    <location>
        <begin position="30"/>
        <end position="222"/>
    </location>
</feature>
<dbReference type="SUPFAM" id="SSF160240">
    <property type="entry name" value="Cation efflux protein cytoplasmic domain-like"/>
    <property type="match status" value="1"/>
</dbReference>
<evidence type="ECO:0000259" key="10">
    <source>
        <dbReference type="Pfam" id="PF16916"/>
    </source>
</evidence>
<feature type="transmembrane region" description="Helical" evidence="8">
    <location>
        <begin position="128"/>
        <end position="149"/>
    </location>
</feature>
<keyword evidence="3" id="KW-0813">Transport</keyword>
<feature type="domain" description="Cation efflux protein cytoplasmic" evidence="10">
    <location>
        <begin position="226"/>
        <end position="304"/>
    </location>
</feature>
<evidence type="ECO:0000313" key="12">
    <source>
        <dbReference type="Proteomes" id="UP000199759"/>
    </source>
</evidence>
<dbReference type="Gene3D" id="3.30.70.1350">
    <property type="entry name" value="Cation efflux protein, cytoplasmic domain"/>
    <property type="match status" value="1"/>
</dbReference>
<dbReference type="GO" id="GO:0015341">
    <property type="term" value="F:zinc efflux antiporter activity"/>
    <property type="evidence" value="ECO:0007669"/>
    <property type="project" value="TreeGrafter"/>
</dbReference>
<keyword evidence="6 8" id="KW-1133">Transmembrane helix</keyword>
<dbReference type="InterPro" id="IPR058533">
    <property type="entry name" value="Cation_efflux_TM"/>
</dbReference>
<keyword evidence="7 8" id="KW-0472">Membrane</keyword>
<evidence type="ECO:0000256" key="1">
    <source>
        <dbReference type="ARBA" id="ARBA00004141"/>
    </source>
</evidence>
<dbReference type="PANTHER" id="PTHR43840">
    <property type="entry name" value="MITOCHONDRIAL METAL TRANSPORTER 1-RELATED"/>
    <property type="match status" value="1"/>
</dbReference>
<feature type="transmembrane region" description="Helical" evidence="8">
    <location>
        <begin position="95"/>
        <end position="113"/>
    </location>
</feature>
<dbReference type="Gene3D" id="1.20.1510.10">
    <property type="entry name" value="Cation efflux protein transmembrane domain"/>
    <property type="match status" value="1"/>
</dbReference>
<dbReference type="Pfam" id="PF01545">
    <property type="entry name" value="Cation_efflux"/>
    <property type="match status" value="1"/>
</dbReference>
<comment type="subcellular location">
    <subcellularLocation>
        <location evidence="1">Membrane</location>
        <topology evidence="1">Multi-pass membrane protein</topology>
    </subcellularLocation>
</comment>
<keyword evidence="12" id="KW-1185">Reference proteome</keyword>
<feature type="transmembrane region" description="Helical" evidence="8">
    <location>
        <begin position="23"/>
        <end position="48"/>
    </location>
</feature>
<dbReference type="OrthoDB" id="9806522at2"/>
<dbReference type="GO" id="GO:0006882">
    <property type="term" value="P:intracellular zinc ion homeostasis"/>
    <property type="evidence" value="ECO:0007669"/>
    <property type="project" value="TreeGrafter"/>
</dbReference>
<dbReference type="NCBIfam" id="TIGR01297">
    <property type="entry name" value="CDF"/>
    <property type="match status" value="1"/>
</dbReference>
<dbReference type="Pfam" id="PF16916">
    <property type="entry name" value="ZT_dimer"/>
    <property type="match status" value="1"/>
</dbReference>
<dbReference type="SUPFAM" id="SSF161111">
    <property type="entry name" value="Cation efflux protein transmembrane domain-like"/>
    <property type="match status" value="1"/>
</dbReference>
<feature type="transmembrane region" description="Helical" evidence="8">
    <location>
        <begin position="197"/>
        <end position="214"/>
    </location>
</feature>
<evidence type="ECO:0000256" key="7">
    <source>
        <dbReference type="ARBA" id="ARBA00023136"/>
    </source>
</evidence>
<evidence type="ECO:0000256" key="6">
    <source>
        <dbReference type="ARBA" id="ARBA00022989"/>
    </source>
</evidence>
<protein>
    <submittedName>
        <fullName evidence="11">Cation diffusion facilitator family transporter</fullName>
    </submittedName>
</protein>
<dbReference type="Proteomes" id="UP000199759">
    <property type="component" value="Unassembled WGS sequence"/>
</dbReference>
<evidence type="ECO:0000256" key="5">
    <source>
        <dbReference type="ARBA" id="ARBA00022692"/>
    </source>
</evidence>
<dbReference type="InterPro" id="IPR027469">
    <property type="entry name" value="Cation_efflux_TMD_sf"/>
</dbReference>
<keyword evidence="5 8" id="KW-0812">Transmembrane</keyword>
<dbReference type="GO" id="GO:0015093">
    <property type="term" value="F:ferrous iron transmembrane transporter activity"/>
    <property type="evidence" value="ECO:0007669"/>
    <property type="project" value="TreeGrafter"/>
</dbReference>
<feature type="transmembrane region" description="Helical" evidence="8">
    <location>
        <begin position="169"/>
        <end position="191"/>
    </location>
</feature>
<keyword evidence="4" id="KW-1003">Cell membrane</keyword>
<dbReference type="RefSeq" id="WP_091771784.1">
    <property type="nucleotide sequence ID" value="NZ_FNHG01000024.1"/>
</dbReference>
<comment type="similarity">
    <text evidence="2">Belongs to the cation diffusion facilitator (CDF) transporter (TC 2.A.4) family.</text>
</comment>
<dbReference type="InterPro" id="IPR036837">
    <property type="entry name" value="Cation_efflux_CTD_sf"/>
</dbReference>
<sequence length="325" mass="34620">MPHDLSHDSGGPGRLAPAEARRVTGLATSASVAVAVVLVVTKAVVWYLSGSVALLASLADSALDLTASLTVLFAVRYAAEPADAEHRYGHGKAEAFAGVMQAIFVAASAALLFREGIQHVFEPVQIEASGWALAVMVLSIVLTIGLVIIQTRAVEQTGSIAVEGDRAHYYSDLGANLAVMAGIAGSVYLGWLWLDAAVALGVALWLGITAWGVAKGALDQLMDRELPDEERERIRQIALGEDPRIIDLHQLRTRASGPLVHIQFHLGLPADLSLREAHEIEVECERRLMAVYPAADIMIHADPHGAAEPHGTAFFRAGLAPNHEH</sequence>
<feature type="transmembrane region" description="Helical" evidence="8">
    <location>
        <begin position="54"/>
        <end position="75"/>
    </location>
</feature>
<evidence type="ECO:0000313" key="11">
    <source>
        <dbReference type="EMBL" id="SDM82055.1"/>
    </source>
</evidence>
<evidence type="ECO:0000256" key="2">
    <source>
        <dbReference type="ARBA" id="ARBA00008114"/>
    </source>
</evidence>
<evidence type="ECO:0000256" key="4">
    <source>
        <dbReference type="ARBA" id="ARBA00022475"/>
    </source>
</evidence>
<evidence type="ECO:0000259" key="9">
    <source>
        <dbReference type="Pfam" id="PF01545"/>
    </source>
</evidence>
<name>A0A1G9WDH2_9PROT</name>
<dbReference type="InterPro" id="IPR002524">
    <property type="entry name" value="Cation_efflux"/>
</dbReference>